<protein>
    <recommendedName>
        <fullName evidence="3">PDZ domain-containing protein</fullName>
    </recommendedName>
</protein>
<dbReference type="Pfam" id="PF00595">
    <property type="entry name" value="PDZ"/>
    <property type="match status" value="1"/>
</dbReference>
<dbReference type="Gene3D" id="2.30.42.10">
    <property type="match status" value="1"/>
</dbReference>
<dbReference type="InterPro" id="IPR001478">
    <property type="entry name" value="PDZ"/>
</dbReference>
<dbReference type="InParanoid" id="A0A673ZLY1"/>
<keyword evidence="2" id="KW-1133">Transmembrane helix</keyword>
<dbReference type="PROSITE" id="PS50106">
    <property type="entry name" value="PDZ"/>
    <property type="match status" value="1"/>
</dbReference>
<dbReference type="GO" id="GO:0005102">
    <property type="term" value="F:signaling receptor binding"/>
    <property type="evidence" value="ECO:0007669"/>
    <property type="project" value="TreeGrafter"/>
</dbReference>
<name>A0A673ZLY1_SALTR</name>
<evidence type="ECO:0000259" key="3">
    <source>
        <dbReference type="PROSITE" id="PS50106"/>
    </source>
</evidence>
<keyword evidence="5" id="KW-1185">Reference proteome</keyword>
<reference evidence="4" key="1">
    <citation type="submission" date="2025-08" db="UniProtKB">
        <authorList>
            <consortium name="Ensembl"/>
        </authorList>
    </citation>
    <scope>IDENTIFICATION</scope>
</reference>
<keyword evidence="1" id="KW-0677">Repeat</keyword>
<dbReference type="CDD" id="cd06768">
    <property type="entry name" value="PDZ_NHERF-like"/>
    <property type="match status" value="1"/>
</dbReference>
<reference evidence="4" key="2">
    <citation type="submission" date="2025-09" db="UniProtKB">
        <authorList>
            <consortium name="Ensembl"/>
        </authorList>
    </citation>
    <scope>IDENTIFICATION</scope>
</reference>
<proteinExistence type="predicted"/>
<organism evidence="4 5">
    <name type="scientific">Salmo trutta</name>
    <name type="common">Brown trout</name>
    <dbReference type="NCBI Taxonomy" id="8032"/>
    <lineage>
        <taxon>Eukaryota</taxon>
        <taxon>Metazoa</taxon>
        <taxon>Chordata</taxon>
        <taxon>Craniata</taxon>
        <taxon>Vertebrata</taxon>
        <taxon>Euteleostomi</taxon>
        <taxon>Actinopterygii</taxon>
        <taxon>Neopterygii</taxon>
        <taxon>Teleostei</taxon>
        <taxon>Protacanthopterygii</taxon>
        <taxon>Salmoniformes</taxon>
        <taxon>Salmonidae</taxon>
        <taxon>Salmoninae</taxon>
        <taxon>Salmo</taxon>
    </lineage>
</organism>
<evidence type="ECO:0000313" key="5">
    <source>
        <dbReference type="Proteomes" id="UP000472277"/>
    </source>
</evidence>
<dbReference type="SUPFAM" id="SSF50156">
    <property type="entry name" value="PDZ domain-like"/>
    <property type="match status" value="1"/>
</dbReference>
<evidence type="ECO:0000313" key="4">
    <source>
        <dbReference type="Ensembl" id="ENSSTUP00000047725.1"/>
    </source>
</evidence>
<evidence type="ECO:0000256" key="2">
    <source>
        <dbReference type="SAM" id="Phobius"/>
    </source>
</evidence>
<evidence type="ECO:0000256" key="1">
    <source>
        <dbReference type="ARBA" id="ARBA00022737"/>
    </source>
</evidence>
<dbReference type="PANTHER" id="PTHR14191">
    <property type="entry name" value="PDZ DOMAIN CONTAINING PROTEIN"/>
    <property type="match status" value="1"/>
</dbReference>
<dbReference type="GO" id="GO:0016324">
    <property type="term" value="C:apical plasma membrane"/>
    <property type="evidence" value="ECO:0007669"/>
    <property type="project" value="TreeGrafter"/>
</dbReference>
<dbReference type="InterPro" id="IPR051067">
    <property type="entry name" value="NHER"/>
</dbReference>
<keyword evidence="2" id="KW-0472">Membrane</keyword>
<accession>A0A673ZLY1</accession>
<feature type="transmembrane region" description="Helical" evidence="2">
    <location>
        <begin position="14"/>
        <end position="35"/>
    </location>
</feature>
<dbReference type="Ensembl" id="ENSSTUT00000049771.1">
    <property type="protein sequence ID" value="ENSSTUP00000047725.1"/>
    <property type="gene ID" value="ENSSTUG00000020044.1"/>
</dbReference>
<dbReference type="PANTHER" id="PTHR14191:SF20">
    <property type="entry name" value="NA(+)_H(+) EXCHANGE REGULATORY COFACTOR NHE-RF4"/>
    <property type="match status" value="1"/>
</dbReference>
<dbReference type="GO" id="GO:0072659">
    <property type="term" value="P:protein localization to plasma membrane"/>
    <property type="evidence" value="ECO:0007669"/>
    <property type="project" value="TreeGrafter"/>
</dbReference>
<dbReference type="GO" id="GO:0043495">
    <property type="term" value="F:protein-membrane adaptor activity"/>
    <property type="evidence" value="ECO:0007669"/>
    <property type="project" value="TreeGrafter"/>
</dbReference>
<dbReference type="Proteomes" id="UP000472277">
    <property type="component" value="Chromosome 13"/>
</dbReference>
<dbReference type="AlphaFoldDB" id="A0A673ZLY1"/>
<dbReference type="GeneTree" id="ENSGT00960000193219"/>
<feature type="domain" description="PDZ" evidence="3">
    <location>
        <begin position="69"/>
        <end position="119"/>
    </location>
</feature>
<sequence>MCIIQNRTLANLSLLHILCILNATSCFNLDFFIYLTRRFTFNPKEGIDNPALVISEDPGKPDSSLVPHLCQIKCKECQSFGFHLRMERSCRGYVVHQVDPWSPAELSGLKDGDRVLEVNEDFVDDMEFPRVRTRRPVMKVESLWCRGSRRVGCSCSCWF</sequence>
<dbReference type="InterPro" id="IPR036034">
    <property type="entry name" value="PDZ_sf"/>
</dbReference>
<keyword evidence="2" id="KW-0812">Transmembrane</keyword>